<keyword evidence="2" id="KW-0328">Glycosyltransferase</keyword>
<gene>
    <name evidence="5" type="ORF">GCM10023168_24110</name>
</gene>
<feature type="domain" description="Glycosyltransferase subfamily 4-like N-terminal" evidence="4">
    <location>
        <begin position="408"/>
        <end position="561"/>
    </location>
</feature>
<evidence type="ECO:0000313" key="6">
    <source>
        <dbReference type="Proteomes" id="UP001500945"/>
    </source>
</evidence>
<evidence type="ECO:0000313" key="5">
    <source>
        <dbReference type="EMBL" id="GAA4407731.1"/>
    </source>
</evidence>
<dbReference type="PANTHER" id="PTHR45947">
    <property type="entry name" value="SULFOQUINOVOSYL TRANSFERASE SQD2"/>
    <property type="match status" value="1"/>
</dbReference>
<dbReference type="InterPro" id="IPR028098">
    <property type="entry name" value="Glyco_trans_4-like_N"/>
</dbReference>
<reference evidence="6" key="1">
    <citation type="journal article" date="2019" name="Int. J. Syst. Evol. Microbiol.">
        <title>The Global Catalogue of Microorganisms (GCM) 10K type strain sequencing project: providing services to taxonomists for standard genome sequencing and annotation.</title>
        <authorList>
            <consortium name="The Broad Institute Genomics Platform"/>
            <consortium name="The Broad Institute Genome Sequencing Center for Infectious Disease"/>
            <person name="Wu L."/>
            <person name="Ma J."/>
        </authorList>
    </citation>
    <scope>NUCLEOTIDE SEQUENCE [LARGE SCALE GENOMIC DNA]</scope>
    <source>
        <strain evidence="6">JCM 17809</strain>
    </source>
</reference>
<accession>A0ABP8KIW7</accession>
<dbReference type="CDD" id="cd03808">
    <property type="entry name" value="GT4_CapM-like"/>
    <property type="match status" value="1"/>
</dbReference>
<name>A0ABP8KIW7_9MICO</name>
<dbReference type="InterPro" id="IPR050194">
    <property type="entry name" value="Glycosyltransferase_grp1"/>
</dbReference>
<evidence type="ECO:0000256" key="2">
    <source>
        <dbReference type="ARBA" id="ARBA00022676"/>
    </source>
</evidence>
<dbReference type="Proteomes" id="UP001500945">
    <property type="component" value="Unassembled WGS sequence"/>
</dbReference>
<proteinExistence type="predicted"/>
<evidence type="ECO:0000259" key="4">
    <source>
        <dbReference type="Pfam" id="PF13439"/>
    </source>
</evidence>
<dbReference type="PANTHER" id="PTHR45947:SF3">
    <property type="entry name" value="SULFOQUINOVOSYL TRANSFERASE SQD2"/>
    <property type="match status" value="1"/>
</dbReference>
<dbReference type="Pfam" id="PF13692">
    <property type="entry name" value="Glyco_trans_1_4"/>
    <property type="match status" value="2"/>
</dbReference>
<dbReference type="Pfam" id="PF13439">
    <property type="entry name" value="Glyco_transf_4"/>
    <property type="match status" value="2"/>
</dbReference>
<dbReference type="EMBL" id="BAABGM010000015">
    <property type="protein sequence ID" value="GAA4407731.1"/>
    <property type="molecule type" value="Genomic_DNA"/>
</dbReference>
<organism evidence="5 6">
    <name type="scientific">Fodinibacter luteus</name>
    <dbReference type="NCBI Taxonomy" id="552064"/>
    <lineage>
        <taxon>Bacteria</taxon>
        <taxon>Bacillati</taxon>
        <taxon>Actinomycetota</taxon>
        <taxon>Actinomycetes</taxon>
        <taxon>Micrococcales</taxon>
        <taxon>Intrasporangiaceae</taxon>
        <taxon>Fodinibacter (ex Wang et al. 2009)</taxon>
    </lineage>
</organism>
<evidence type="ECO:0000256" key="3">
    <source>
        <dbReference type="ARBA" id="ARBA00022679"/>
    </source>
</evidence>
<dbReference type="CDD" id="cd03801">
    <property type="entry name" value="GT4_PimA-like"/>
    <property type="match status" value="1"/>
</dbReference>
<keyword evidence="3" id="KW-0808">Transferase</keyword>
<feature type="domain" description="Glycosyltransferase subfamily 4-like N-terminal" evidence="4">
    <location>
        <begin position="38"/>
        <end position="186"/>
    </location>
</feature>
<dbReference type="Gene3D" id="3.40.50.2000">
    <property type="entry name" value="Glycogen Phosphorylase B"/>
    <property type="match status" value="4"/>
</dbReference>
<sequence length="755" mass="81528">MTLHPERPVSGGLRVAHLTTVDMSLALLLATELAVDVEAGHEVFGISAPGPYVQRVEALGVTHVPVRALTRSWNPVRDLSAFRELLLEIRRLELDVLHTHNPKTGVMGRIAGRVARVPVVVNTCHGLWARPEDPLPRRAFVHGLEGFAARFSDYELFQNAEDRRTLRWALKRGRSRVVGNGVDLDRFAPDLDGRHRVRGELGVAESELLVGSVGRRVREKGLAEFGIAATQLADRATFVWVGPRDDTDPDAASATTDGIRFVEERTDMPAVYSALDVFVLASHREGFSRAAIEAAACGVPMVLTDIRGCREVGDDGTHLLLVPPHDGHALASGIRRLLDDPELRARLGRAARERALTAFDQRQVARASLETYDAVIRRKRRSPRRSVGVAEDVRTTVLHVLPADQGRGAQVYAGQLRDLLADDSDQRHLVVSLFEAPEAALRPDIRLDVPSGVLRRAGLDPRAVRALRRTVRDTRADVVVAHGGEPLKYVVATSGGRPVVYYKVGLSSTELSRPLSRRLYRFLAGRSSRVVGVSEAIVDQAQDVLGVPRSRLLAIPNGRDPMTYHPPGGGESRAEPPLVLFVGQLEPGKRPGLFLDVIEALRSRGLSFDAAVVGDGPLRAAMEGRAARLGVEMLGVRSDVPDLLRRASLLVMTSGSDTEGMPGVLIEAGLSGLAVVSTRAAGVTDVVDDGRTGVVAATDAPEHLADRVADLLADAGLRSSLGSAARARCEAEFSLDATARRWRGLVAELAPRTSG</sequence>
<protein>
    <recommendedName>
        <fullName evidence="1">D-inositol 3-phosphate glycosyltransferase</fullName>
    </recommendedName>
</protein>
<keyword evidence="6" id="KW-1185">Reference proteome</keyword>
<comment type="caution">
    <text evidence="5">The sequence shown here is derived from an EMBL/GenBank/DDBJ whole genome shotgun (WGS) entry which is preliminary data.</text>
</comment>
<dbReference type="SUPFAM" id="SSF53756">
    <property type="entry name" value="UDP-Glycosyltransferase/glycogen phosphorylase"/>
    <property type="match status" value="2"/>
</dbReference>
<evidence type="ECO:0000256" key="1">
    <source>
        <dbReference type="ARBA" id="ARBA00021292"/>
    </source>
</evidence>